<name>A0A1H8ETD6_9RHOB</name>
<dbReference type="AlphaFoldDB" id="A0A1H8ETD6"/>
<dbReference type="Proteomes" id="UP000199585">
    <property type="component" value="Unassembled WGS sequence"/>
</dbReference>
<feature type="transmembrane region" description="Helical" evidence="6">
    <location>
        <begin position="53"/>
        <end position="73"/>
    </location>
</feature>
<dbReference type="GO" id="GO:0016020">
    <property type="term" value="C:membrane"/>
    <property type="evidence" value="ECO:0007669"/>
    <property type="project" value="UniProtKB-SubCell"/>
</dbReference>
<keyword evidence="2 6" id="KW-0812">Transmembrane</keyword>
<feature type="transmembrane region" description="Helical" evidence="6">
    <location>
        <begin position="21"/>
        <end position="41"/>
    </location>
</feature>
<feature type="transmembrane region" description="Helical" evidence="6">
    <location>
        <begin position="168"/>
        <end position="187"/>
    </location>
</feature>
<keyword evidence="8" id="KW-1185">Reference proteome</keyword>
<feature type="binding site" evidence="5">
    <location>
        <position position="196"/>
    </location>
    <ligand>
        <name>Zn(2+)</name>
        <dbReference type="ChEBI" id="CHEBI:29105"/>
    </ligand>
</feature>
<feature type="transmembrane region" description="Helical" evidence="6">
    <location>
        <begin position="94"/>
        <end position="121"/>
    </location>
</feature>
<dbReference type="PANTHER" id="PTHR20855:SF3">
    <property type="entry name" value="LD03007P"/>
    <property type="match status" value="1"/>
</dbReference>
<dbReference type="RefSeq" id="WP_089902731.1">
    <property type="nucleotide sequence ID" value="NZ_FOCI01000011.1"/>
</dbReference>
<reference evidence="7 8" key="1">
    <citation type="submission" date="2016-10" db="EMBL/GenBank/DDBJ databases">
        <authorList>
            <person name="de Groot N.N."/>
        </authorList>
    </citation>
    <scope>NUCLEOTIDE SEQUENCE [LARGE SCALE GENOMIC DNA]</scope>
    <source>
        <strain evidence="7 8">DSM 16213</strain>
    </source>
</reference>
<organism evidence="7 8">
    <name type="scientific">Loktanella fryxellensis</name>
    <dbReference type="NCBI Taxonomy" id="245187"/>
    <lineage>
        <taxon>Bacteria</taxon>
        <taxon>Pseudomonadati</taxon>
        <taxon>Pseudomonadota</taxon>
        <taxon>Alphaproteobacteria</taxon>
        <taxon>Rhodobacterales</taxon>
        <taxon>Roseobacteraceae</taxon>
        <taxon>Loktanella</taxon>
    </lineage>
</organism>
<evidence type="ECO:0000256" key="3">
    <source>
        <dbReference type="ARBA" id="ARBA00022989"/>
    </source>
</evidence>
<dbReference type="InterPro" id="IPR004254">
    <property type="entry name" value="AdipoR/HlyIII-related"/>
</dbReference>
<evidence type="ECO:0000313" key="7">
    <source>
        <dbReference type="EMBL" id="SEN22743.1"/>
    </source>
</evidence>
<dbReference type="EMBL" id="FOCI01000011">
    <property type="protein sequence ID" value="SEN22743.1"/>
    <property type="molecule type" value="Genomic_DNA"/>
</dbReference>
<protein>
    <submittedName>
        <fullName evidence="7">Hemolysin III</fullName>
    </submittedName>
</protein>
<dbReference type="Pfam" id="PF03006">
    <property type="entry name" value="HlyIII"/>
    <property type="match status" value="1"/>
</dbReference>
<evidence type="ECO:0000313" key="8">
    <source>
        <dbReference type="Proteomes" id="UP000199585"/>
    </source>
</evidence>
<sequence>MTLPLDAYPAYARSERIADGSLHLLGVVLAVAGAVALWVWGVPRTSGADTLALIVYGLALIATFAASACYHMTPWTRYRAILRRLDHAAIYLKIAGTFTPLAVLVGSGLTLAVLAVVWMLALWGIVRKVFFWQVPGRFGPALYLGMGWLGVLLVPGIATLLPATALGLLATGGLLYSAGVIFFWWDGLKFSNAIWHGFVLAASCCFFAGIWIAVATLT</sequence>
<comment type="subcellular location">
    <subcellularLocation>
        <location evidence="1">Membrane</location>
        <topology evidence="1">Multi-pass membrane protein</topology>
    </subcellularLocation>
</comment>
<evidence type="ECO:0000256" key="6">
    <source>
        <dbReference type="SAM" id="Phobius"/>
    </source>
</evidence>
<proteinExistence type="predicted"/>
<dbReference type="OrthoDB" id="9813689at2"/>
<evidence type="ECO:0000256" key="2">
    <source>
        <dbReference type="ARBA" id="ARBA00022692"/>
    </source>
</evidence>
<feature type="binding site" evidence="5">
    <location>
        <position position="71"/>
    </location>
    <ligand>
        <name>Zn(2+)</name>
        <dbReference type="ChEBI" id="CHEBI:29105"/>
    </ligand>
</feature>
<evidence type="ECO:0000256" key="1">
    <source>
        <dbReference type="ARBA" id="ARBA00004141"/>
    </source>
</evidence>
<dbReference type="PANTHER" id="PTHR20855">
    <property type="entry name" value="ADIPOR/PROGESTIN RECEPTOR-RELATED"/>
    <property type="match status" value="1"/>
</dbReference>
<keyword evidence="5" id="KW-0862">Zinc</keyword>
<accession>A0A1H8ETD6</accession>
<gene>
    <name evidence="7" type="ORF">SAMN04488003_11196</name>
</gene>
<keyword evidence="5" id="KW-0479">Metal-binding</keyword>
<feature type="transmembrane region" description="Helical" evidence="6">
    <location>
        <begin position="193"/>
        <end position="217"/>
    </location>
</feature>
<evidence type="ECO:0000256" key="4">
    <source>
        <dbReference type="ARBA" id="ARBA00023136"/>
    </source>
</evidence>
<feature type="transmembrane region" description="Helical" evidence="6">
    <location>
        <begin position="141"/>
        <end position="161"/>
    </location>
</feature>
<keyword evidence="4 6" id="KW-0472">Membrane</keyword>
<evidence type="ECO:0000256" key="5">
    <source>
        <dbReference type="PIRSR" id="PIRSR604254-1"/>
    </source>
</evidence>
<dbReference type="STRING" id="245187.SAMN04488003_11196"/>
<dbReference type="GO" id="GO:0046872">
    <property type="term" value="F:metal ion binding"/>
    <property type="evidence" value="ECO:0007669"/>
    <property type="project" value="UniProtKB-KW"/>
</dbReference>
<keyword evidence="3 6" id="KW-1133">Transmembrane helix</keyword>